<dbReference type="PANTHER" id="PTHR23355">
    <property type="entry name" value="RIBONUCLEASE"/>
    <property type="match status" value="1"/>
</dbReference>
<proteinExistence type="predicted"/>
<feature type="region of interest" description="Disordered" evidence="1">
    <location>
        <begin position="490"/>
        <end position="529"/>
    </location>
</feature>
<accession>A0AA36FZ64</accession>
<dbReference type="SUPFAM" id="SSF50249">
    <property type="entry name" value="Nucleic acid-binding proteins"/>
    <property type="match status" value="1"/>
</dbReference>
<evidence type="ECO:0000256" key="1">
    <source>
        <dbReference type="SAM" id="MobiDB-lite"/>
    </source>
</evidence>
<feature type="compositionally biased region" description="Polar residues" evidence="1">
    <location>
        <begin position="131"/>
        <end position="143"/>
    </location>
</feature>
<evidence type="ECO:0000313" key="3">
    <source>
        <dbReference type="EMBL" id="CAJ0585659.1"/>
    </source>
</evidence>
<dbReference type="InterPro" id="IPR012340">
    <property type="entry name" value="NA-bd_OB-fold"/>
</dbReference>
<dbReference type="GO" id="GO:0000175">
    <property type="term" value="F:3'-5'-RNA exonuclease activity"/>
    <property type="evidence" value="ECO:0007669"/>
    <property type="project" value="TreeGrafter"/>
</dbReference>
<feature type="non-terminal residue" evidence="2">
    <location>
        <position position="529"/>
    </location>
</feature>
<feature type="region of interest" description="Disordered" evidence="1">
    <location>
        <begin position="232"/>
        <end position="259"/>
    </location>
</feature>
<protein>
    <submittedName>
        <fullName evidence="2">Uncharacterized protein</fullName>
    </submittedName>
</protein>
<dbReference type="GO" id="GO:0000932">
    <property type="term" value="C:P-body"/>
    <property type="evidence" value="ECO:0007669"/>
    <property type="project" value="TreeGrafter"/>
</dbReference>
<keyword evidence="4" id="KW-1185">Reference proteome</keyword>
<dbReference type="GO" id="GO:0010587">
    <property type="term" value="P:miRNA catabolic process"/>
    <property type="evidence" value="ECO:0007669"/>
    <property type="project" value="TreeGrafter"/>
</dbReference>
<dbReference type="EMBL" id="CATQJA010001493">
    <property type="protein sequence ID" value="CAJ0567431.1"/>
    <property type="molecule type" value="Genomic_DNA"/>
</dbReference>
<feature type="region of interest" description="Disordered" evidence="1">
    <location>
        <begin position="204"/>
        <end position="223"/>
    </location>
</feature>
<gene>
    <name evidence="3" type="ORF">MSPICULIGERA_LOCUS23671</name>
    <name evidence="2" type="ORF">MSPICULIGERA_LOCUS5984</name>
</gene>
<dbReference type="InterPro" id="IPR050180">
    <property type="entry name" value="RNR_Ribonuclease"/>
</dbReference>
<evidence type="ECO:0000313" key="2">
    <source>
        <dbReference type="EMBL" id="CAJ0567431.1"/>
    </source>
</evidence>
<dbReference type="EMBL" id="CATQJA010002706">
    <property type="protein sequence ID" value="CAJ0585659.1"/>
    <property type="molecule type" value="Genomic_DNA"/>
</dbReference>
<dbReference type="Proteomes" id="UP001177023">
    <property type="component" value="Unassembled WGS sequence"/>
</dbReference>
<reference evidence="2" key="1">
    <citation type="submission" date="2023-06" db="EMBL/GenBank/DDBJ databases">
        <authorList>
            <person name="Delattre M."/>
        </authorList>
    </citation>
    <scope>NUCLEOTIDE SEQUENCE</scope>
    <source>
        <strain evidence="2">AF72</strain>
    </source>
</reference>
<comment type="caution">
    <text evidence="2">The sequence shown here is derived from an EMBL/GenBank/DDBJ whole genome shotgun (WGS) entry which is preliminary data.</text>
</comment>
<dbReference type="GO" id="GO:0006402">
    <property type="term" value="P:mRNA catabolic process"/>
    <property type="evidence" value="ECO:0007669"/>
    <property type="project" value="TreeGrafter"/>
</dbReference>
<name>A0AA36FZ64_9BILA</name>
<evidence type="ECO:0000313" key="4">
    <source>
        <dbReference type="Proteomes" id="UP001177023"/>
    </source>
</evidence>
<dbReference type="PANTHER" id="PTHR23355:SF9">
    <property type="entry name" value="DIS3-LIKE EXONUCLEASE 2"/>
    <property type="match status" value="1"/>
</dbReference>
<organism evidence="2 4">
    <name type="scientific">Mesorhabditis spiculigera</name>
    <dbReference type="NCBI Taxonomy" id="96644"/>
    <lineage>
        <taxon>Eukaryota</taxon>
        <taxon>Metazoa</taxon>
        <taxon>Ecdysozoa</taxon>
        <taxon>Nematoda</taxon>
        <taxon>Chromadorea</taxon>
        <taxon>Rhabditida</taxon>
        <taxon>Rhabditina</taxon>
        <taxon>Rhabditomorpha</taxon>
        <taxon>Rhabditoidea</taxon>
        <taxon>Rhabditidae</taxon>
        <taxon>Mesorhabditinae</taxon>
        <taxon>Mesorhabditis</taxon>
    </lineage>
</organism>
<dbReference type="Gene3D" id="2.40.50.690">
    <property type="match status" value="1"/>
</dbReference>
<dbReference type="AlphaFoldDB" id="A0AA36FZ64"/>
<sequence length="529" mass="58083">MRMSQDSYGFQPTDYSRAEMSNAFFGSRYPQQQSGRSARQLSNEELALLNQCRTEQQRTKSSQVFPALRTGPVSIEELMGVNLQPPAEPPRQSAFLQQLKLASGRNPTYDALGPYMPAFSAQHSARGAATPSHSTRSNSSVYRPEPFQTSMQAAFGPQGDTDMLRLLHMLRDAGRNGYQRQERRRPYAEHSPFQPLVPWKWNGPGHGDPFANPSPPRSPSSAELLSIPLQGPKIREGKGRPGHVVSKARKPQDAYMTSSAVDRALKDPKSMLCKGTLRIQGPKLEEAVLEQEDGVEKKDIVIVGIPDRNRAADGDLVVVKIKERDNWLIRGSPYLLWRRRGGAKNKNKFDKAMALEGSGDAGNTKDGHLQYSREDLIKIGVKATKGSSKDKHYRRAMDAQKKALEAVKVLRAPDSEGVGETPLEKLVAAADRPTAQQLFLKDGVLPRRITLRAATELSHDKRPVPDNCLQMTAEVVFVAAPATVNKFLNAGKEQEVPAKPSGAAKRSAAEKVPKQPVGTKPSGGPAVDH</sequence>
<feature type="region of interest" description="Disordered" evidence="1">
    <location>
        <begin position="124"/>
        <end position="143"/>
    </location>
</feature>